<dbReference type="PANTHER" id="PTHR11439:SF495">
    <property type="entry name" value="REVERSE TRANSCRIPTASE, RNA-DEPENDENT DNA POLYMERASE-RELATED"/>
    <property type="match status" value="1"/>
</dbReference>
<keyword evidence="3" id="KW-1185">Reference proteome</keyword>
<dbReference type="PANTHER" id="PTHR11439">
    <property type="entry name" value="GAG-POL-RELATED RETROTRANSPOSON"/>
    <property type="match status" value="1"/>
</dbReference>
<evidence type="ECO:0000256" key="1">
    <source>
        <dbReference type="SAM" id="MobiDB-lite"/>
    </source>
</evidence>
<name>A0ABQ5FX36_9ASTR</name>
<sequence>MRTKPGVDILSFDDLYNNLRVFEYDIKAQLASSSSTQNVIQGDSKGREIDAWNTGNKEKDNGRRSGKQEDSKALVTIDGEGVDWTSHSERRSERTMLSWLATVQAQTQREQLGDASIEIQAYTQALKKVEAQLVAHQQGQLCQMSARDKAGLGEETHESMPKPVVNEPNVVSQPKVWFDAPIIEEYESDSEDEHVSLPTKEQEIPSFAAKHVKTPSHLIRDCDFHEKMMAKQAELINRISKGSSQREIRPVWDNVQRMNHQNQFVPKAVLTRTEKIPVNTARTSGTNTVNTARHNFNRQAVPINAVRKVNTVKPIVNNSRPKACFHNSVLPFRKSFYRTTALRTNFSKQKVNTAEVNAVSIVKGKRETAVKSSAVHMTWKQGLPCRITRLNVALVAFGGKLQHFNLFSVSQICDKKNKVLFTDSECLVLSFEFKLPDENQVLLRIPRQNNMYSFNLENIVPSGGLACLIAKATIDESNKWHRRKATTRPPVKHDSDHYVIPYSFCHMDLHGPYNLKELKRKTSCLVISDDFSMFSTEDNIDAGDSKIEAESAQDHFVLPIWSSYTSTVKSSKANNAVLLPHIKKNSIHPSTLVLGDPKSAVQTRNKVTKSSGAHAFKISEALEDECWVDAMQKELLQFKIQKVWILVDLPYGKKEIGTKWVYRNKKDERGVVVRNKARPDIMFAVCACSRFQVNPKTSHLSVVKRIFRYLKSKPKLGIWYLIVSLFDLEAYLDSDYARANLDRKSTTGEWLFLNMAPKHNMDRLLKRLMGIQSFMRISAFLCELIHMLSLKSCISTTIVEQFWMSAKSKLINNVRYIIAKVAGKPVSISEASIRSDLLFNDVDG</sequence>
<feature type="region of interest" description="Disordered" evidence="1">
    <location>
        <begin position="35"/>
        <end position="89"/>
    </location>
</feature>
<protein>
    <recommendedName>
        <fullName evidence="4">Reverse transcriptase Ty1/copia-type domain-containing protein</fullName>
    </recommendedName>
</protein>
<evidence type="ECO:0008006" key="4">
    <source>
        <dbReference type="Google" id="ProtNLM"/>
    </source>
</evidence>
<organism evidence="2 3">
    <name type="scientific">Tanacetum coccineum</name>
    <dbReference type="NCBI Taxonomy" id="301880"/>
    <lineage>
        <taxon>Eukaryota</taxon>
        <taxon>Viridiplantae</taxon>
        <taxon>Streptophyta</taxon>
        <taxon>Embryophyta</taxon>
        <taxon>Tracheophyta</taxon>
        <taxon>Spermatophyta</taxon>
        <taxon>Magnoliopsida</taxon>
        <taxon>eudicotyledons</taxon>
        <taxon>Gunneridae</taxon>
        <taxon>Pentapetalae</taxon>
        <taxon>asterids</taxon>
        <taxon>campanulids</taxon>
        <taxon>Asterales</taxon>
        <taxon>Asteraceae</taxon>
        <taxon>Asteroideae</taxon>
        <taxon>Anthemideae</taxon>
        <taxon>Anthemidinae</taxon>
        <taxon>Tanacetum</taxon>
    </lineage>
</organism>
<feature type="compositionally biased region" description="Basic and acidic residues" evidence="1">
    <location>
        <begin position="44"/>
        <end position="72"/>
    </location>
</feature>
<dbReference type="Proteomes" id="UP001151760">
    <property type="component" value="Unassembled WGS sequence"/>
</dbReference>
<reference evidence="2" key="1">
    <citation type="journal article" date="2022" name="Int. J. Mol. Sci.">
        <title>Draft Genome of Tanacetum Coccineum: Genomic Comparison of Closely Related Tanacetum-Family Plants.</title>
        <authorList>
            <person name="Yamashiro T."/>
            <person name="Shiraishi A."/>
            <person name="Nakayama K."/>
            <person name="Satake H."/>
        </authorList>
    </citation>
    <scope>NUCLEOTIDE SEQUENCE</scope>
</reference>
<reference evidence="2" key="2">
    <citation type="submission" date="2022-01" db="EMBL/GenBank/DDBJ databases">
        <authorList>
            <person name="Yamashiro T."/>
            <person name="Shiraishi A."/>
            <person name="Satake H."/>
            <person name="Nakayama K."/>
        </authorList>
    </citation>
    <scope>NUCLEOTIDE SEQUENCE</scope>
</reference>
<evidence type="ECO:0000313" key="3">
    <source>
        <dbReference type="Proteomes" id="UP001151760"/>
    </source>
</evidence>
<proteinExistence type="predicted"/>
<accession>A0ABQ5FX36</accession>
<evidence type="ECO:0000313" key="2">
    <source>
        <dbReference type="EMBL" id="GJT67534.1"/>
    </source>
</evidence>
<gene>
    <name evidence="2" type="ORF">Tco_1019014</name>
</gene>
<comment type="caution">
    <text evidence="2">The sequence shown here is derived from an EMBL/GenBank/DDBJ whole genome shotgun (WGS) entry which is preliminary data.</text>
</comment>
<dbReference type="EMBL" id="BQNB010017818">
    <property type="protein sequence ID" value="GJT67534.1"/>
    <property type="molecule type" value="Genomic_DNA"/>
</dbReference>